<dbReference type="OMA" id="HAPINEM"/>
<protein>
    <submittedName>
        <fullName evidence="2">Uncharacterized protein</fullName>
    </submittedName>
</protein>
<name>A0A2K3DGL8_CHLRE</name>
<evidence type="ECO:0000313" key="2">
    <source>
        <dbReference type="EMBL" id="PNW79669.1"/>
    </source>
</evidence>
<accession>A0A2K3DGL8</accession>
<dbReference type="GeneID" id="5721596"/>
<keyword evidence="3" id="KW-1185">Reference proteome</keyword>
<dbReference type="RefSeq" id="XP_042921845.1">
    <property type="nucleotide sequence ID" value="XM_043064844.1"/>
</dbReference>
<gene>
    <name evidence="2" type="ORF">CHLRE_08g362200v5</name>
</gene>
<reference evidence="2 3" key="1">
    <citation type="journal article" date="2007" name="Science">
        <title>The Chlamydomonas genome reveals the evolution of key animal and plant functions.</title>
        <authorList>
            <person name="Merchant S.S."/>
            <person name="Prochnik S.E."/>
            <person name="Vallon O."/>
            <person name="Harris E.H."/>
            <person name="Karpowicz S.J."/>
            <person name="Witman G.B."/>
            <person name="Terry A."/>
            <person name="Salamov A."/>
            <person name="Fritz-Laylin L.K."/>
            <person name="Marechal-Drouard L."/>
            <person name="Marshall W.F."/>
            <person name="Qu L.H."/>
            <person name="Nelson D.R."/>
            <person name="Sanderfoot A.A."/>
            <person name="Spalding M.H."/>
            <person name="Kapitonov V.V."/>
            <person name="Ren Q."/>
            <person name="Ferris P."/>
            <person name="Lindquist E."/>
            <person name="Shapiro H."/>
            <person name="Lucas S.M."/>
            <person name="Grimwood J."/>
            <person name="Schmutz J."/>
            <person name="Cardol P."/>
            <person name="Cerutti H."/>
            <person name="Chanfreau G."/>
            <person name="Chen C.L."/>
            <person name="Cognat V."/>
            <person name="Croft M.T."/>
            <person name="Dent R."/>
            <person name="Dutcher S."/>
            <person name="Fernandez E."/>
            <person name="Fukuzawa H."/>
            <person name="Gonzalez-Ballester D."/>
            <person name="Gonzalez-Halphen D."/>
            <person name="Hallmann A."/>
            <person name="Hanikenne M."/>
            <person name="Hippler M."/>
            <person name="Inwood W."/>
            <person name="Jabbari K."/>
            <person name="Kalanon M."/>
            <person name="Kuras R."/>
            <person name="Lefebvre P.A."/>
            <person name="Lemaire S.D."/>
            <person name="Lobanov A.V."/>
            <person name="Lohr M."/>
            <person name="Manuell A."/>
            <person name="Meier I."/>
            <person name="Mets L."/>
            <person name="Mittag M."/>
            <person name="Mittelmeier T."/>
            <person name="Moroney J.V."/>
            <person name="Moseley J."/>
            <person name="Napoli C."/>
            <person name="Nedelcu A.M."/>
            <person name="Niyogi K."/>
            <person name="Novoselov S.V."/>
            <person name="Paulsen I.T."/>
            <person name="Pazour G."/>
            <person name="Purton S."/>
            <person name="Ral J.P."/>
            <person name="Riano-Pachon D.M."/>
            <person name="Riekhof W."/>
            <person name="Rymarquis L."/>
            <person name="Schroda M."/>
            <person name="Stern D."/>
            <person name="Umen J."/>
            <person name="Willows R."/>
            <person name="Wilson N."/>
            <person name="Zimmer S.L."/>
            <person name="Allmer J."/>
            <person name="Balk J."/>
            <person name="Bisova K."/>
            <person name="Chen C.J."/>
            <person name="Elias M."/>
            <person name="Gendler K."/>
            <person name="Hauser C."/>
            <person name="Lamb M.R."/>
            <person name="Ledford H."/>
            <person name="Long J.C."/>
            <person name="Minagawa J."/>
            <person name="Page M.D."/>
            <person name="Pan J."/>
            <person name="Pootakham W."/>
            <person name="Roje S."/>
            <person name="Rose A."/>
            <person name="Stahlberg E."/>
            <person name="Terauchi A.M."/>
            <person name="Yang P."/>
            <person name="Ball S."/>
            <person name="Bowler C."/>
            <person name="Dieckmann C.L."/>
            <person name="Gladyshev V.N."/>
            <person name="Green P."/>
            <person name="Jorgensen R."/>
            <person name="Mayfield S."/>
            <person name="Mueller-Roeber B."/>
            <person name="Rajamani S."/>
            <person name="Sayre R.T."/>
            <person name="Brokstein P."/>
            <person name="Dubchak I."/>
            <person name="Goodstein D."/>
            <person name="Hornick L."/>
            <person name="Huang Y.W."/>
            <person name="Jhaveri J."/>
            <person name="Luo Y."/>
            <person name="Martinez D."/>
            <person name="Ngau W.C."/>
            <person name="Otillar B."/>
            <person name="Poliakov A."/>
            <person name="Porter A."/>
            <person name="Szajkowski L."/>
            <person name="Werner G."/>
            <person name="Zhou K."/>
            <person name="Grigoriev I.V."/>
            <person name="Rokhsar D.S."/>
            <person name="Grossman A.R."/>
        </authorList>
    </citation>
    <scope>NUCLEOTIDE SEQUENCE [LARGE SCALE GENOMIC DNA]</scope>
    <source>
        <strain evidence="3">CC-503</strain>
    </source>
</reference>
<dbReference type="ExpressionAtlas" id="A0A2K3DGL8">
    <property type="expression patterns" value="baseline and differential"/>
</dbReference>
<dbReference type="GO" id="GO:0003676">
    <property type="term" value="F:nucleic acid binding"/>
    <property type="evidence" value="ECO:0007669"/>
    <property type="project" value="InterPro"/>
</dbReference>
<evidence type="ECO:0000313" key="3">
    <source>
        <dbReference type="Proteomes" id="UP000006906"/>
    </source>
</evidence>
<dbReference type="Gramene" id="PNW79669">
    <property type="protein sequence ID" value="PNW79669"/>
    <property type="gene ID" value="CHLRE_08g362200v5"/>
</dbReference>
<feature type="region of interest" description="Disordered" evidence="1">
    <location>
        <begin position="618"/>
        <end position="642"/>
    </location>
</feature>
<dbReference type="InterPro" id="IPR012337">
    <property type="entry name" value="RNaseH-like_sf"/>
</dbReference>
<dbReference type="EMBL" id="CM008969">
    <property type="protein sequence ID" value="PNW79669.1"/>
    <property type="molecule type" value="Genomic_DNA"/>
</dbReference>
<dbReference type="SUPFAM" id="SSF53098">
    <property type="entry name" value="Ribonuclease H-like"/>
    <property type="match status" value="1"/>
</dbReference>
<dbReference type="KEGG" id="cre:CHLRE_08g362200v5"/>
<organism evidence="2 3">
    <name type="scientific">Chlamydomonas reinhardtii</name>
    <name type="common">Chlamydomonas smithii</name>
    <dbReference type="NCBI Taxonomy" id="3055"/>
    <lineage>
        <taxon>Eukaryota</taxon>
        <taxon>Viridiplantae</taxon>
        <taxon>Chlorophyta</taxon>
        <taxon>core chlorophytes</taxon>
        <taxon>Chlorophyceae</taxon>
        <taxon>CS clade</taxon>
        <taxon>Chlamydomonadales</taxon>
        <taxon>Chlamydomonadaceae</taxon>
        <taxon>Chlamydomonas</taxon>
    </lineage>
</organism>
<dbReference type="InterPro" id="IPR036397">
    <property type="entry name" value="RNaseH_sf"/>
</dbReference>
<dbReference type="InParanoid" id="A0A2K3DGL8"/>
<feature type="region of interest" description="Disordered" evidence="1">
    <location>
        <begin position="1152"/>
        <end position="1171"/>
    </location>
</feature>
<sequence>MTDAVAQRPLLEARIDALFPDGEHQPPAVQLRRAIALWLAGSPRPEVGDCAALLTTLGSYLRQSQAHLWLDPDQRWPKLKTFLEEPDSQGAFRVQDVAVRLNLRLLLPPAATSGSLPVPPAGADPALLTPAKVRQALHKAFRTLKTADGRPKDPGTMLSRHLGLWLSGSPFPDKLPDTPYAALLSDVGSYLAEGGGNPASRMWCDAAYKWPKLRVFLTAPERGRCFRVVAREGHTGDDLVQLDVEAVLARAAAEEASAGAVSSNSSRASAVGGAGASTSSSGRQAAVTSIAAIGGYTSAAASAAVSTVHSLSRTALRSLASHVFMDPGGGAVHGDNGGGGHTGAAGRRLRRAVALHLADSPAPEVGPYHTPMARLGDFMRREPQASLWLNPSINFPKLKDFLLAPESHGVFWVEVTPEYSGGVASLDVAVMQRCVAEQRQQQQQQRYVASGANSGSTEATASQKAGVTKAAAAADGARGVDGDARELPPTSQMVRMVFPLSVPAEGGGASLRVTDAGHLLRRAFALRLAGSPGLPGLGLYGLPLALLEDMVRSEQEHAERWHEVSGTYPDLPSFLAAPEGHGVFRLVPAAPESSGGGGGGGGGVSVFLDVEALRQQLARQQEAQRRTRTAADVSGSTNSSSLPKAVAAAGASTPEAIAAAAVAAAAAAAWPGDTPQCVLRRQAAAELAAAGPCAIAGGRKHALSIGRIADLVQRAQPTAAAQLKADMGGKVQWPVVLTSNGGAELLSDMEAAVAVVPLEAVAAAGDSYSRYLLRAVQGQFDKAVLLNLPELLRRHGSGDGRRAVNVGISASLGASGDPSSWRQQPAAAPATAGTAPKTGMEGALYGLFREPATNEAAATDAAALRCVARLLLEAPPPHKLLFAQLGSEVPKRLGRPCSRLRTQCSHWPDVFLVQLEGKSTVTVQLVCARLLRLAARTCREQATASSSSRSTSVAPAQAAALMSVTAAAAAGSTAGAAAASAPLDESTAALIRSAFPLRLVGGMPAPDQPARQLRQAIATWLAASPDQHGVLGPRRASMSWLGHHLRLQHLWQNPAHKFGKLRAFLESPDSLGVFVVRCRAGESEPSIKLDEAALRRAAASALAEGRARSSSSGAAATVPSGGGMQSGSSQCVLVGSTTAAAAVAPPVRRSESVAADAVGSPPQEPEAVSESVVETGHVQNVPVVPNPTGSDSAAAAAAAAAAGIAGIADEAAQQHLPEAGVYVVTDPYGEELIAMLQHCGCCTRIGLAVQAHGGRPALVSVYAPPALMQVEGPEGHLVQWPAAVYLVDPLTAAASYGGGADGDVAAAALLCSLQQLLEAPSVAKVVHGGGGALACLEAAMGAFSGSGSDGATSVCSYPVHDTNIILASVESMLGLPHTPPAPSSLANGAGAGTGAGAYLPGSYAGAGVAWLRGLHAHVARLRDTLAGTGLWADRPQLLAALTARHFAALREDAQAALGAGGDEDAAARVLTRPLSPSQLEVAARAARHLPELWAALVQEAVPWVALHSSTTVLTGHRQQGLVVAAGADVPVNGIGASAIGAVAS</sequence>
<feature type="compositionally biased region" description="Low complexity" evidence="1">
    <location>
        <begin position="825"/>
        <end position="835"/>
    </location>
</feature>
<proteinExistence type="predicted"/>
<evidence type="ECO:0000256" key="1">
    <source>
        <dbReference type="SAM" id="MobiDB-lite"/>
    </source>
</evidence>
<dbReference type="OrthoDB" id="549150at2759"/>
<dbReference type="Gene3D" id="3.30.420.10">
    <property type="entry name" value="Ribonuclease H-like superfamily/Ribonuclease H"/>
    <property type="match status" value="1"/>
</dbReference>
<dbReference type="Proteomes" id="UP000006906">
    <property type="component" value="Chromosome 8"/>
</dbReference>
<feature type="region of interest" description="Disordered" evidence="1">
    <location>
        <begin position="815"/>
        <end position="835"/>
    </location>
</feature>
<feature type="compositionally biased region" description="Low complexity" evidence="1">
    <location>
        <begin position="1103"/>
        <end position="1116"/>
    </location>
</feature>
<feature type="region of interest" description="Disordered" evidence="1">
    <location>
        <begin position="1103"/>
        <end position="1129"/>
    </location>
</feature>